<proteinExistence type="predicted"/>
<feature type="DNA-binding region" description="H-T-H motif" evidence="4">
    <location>
        <begin position="58"/>
        <end position="77"/>
    </location>
</feature>
<dbReference type="Pfam" id="PF00440">
    <property type="entry name" value="TetR_N"/>
    <property type="match status" value="1"/>
</dbReference>
<comment type="caution">
    <text evidence="7">The sequence shown here is derived from an EMBL/GenBank/DDBJ whole genome shotgun (WGS) entry which is preliminary data.</text>
</comment>
<evidence type="ECO:0000313" key="7">
    <source>
        <dbReference type="EMBL" id="GFG90594.1"/>
    </source>
</evidence>
<dbReference type="InterPro" id="IPR001647">
    <property type="entry name" value="HTH_TetR"/>
</dbReference>
<keyword evidence="3" id="KW-0804">Transcription</keyword>
<dbReference type="Gene3D" id="1.10.357.10">
    <property type="entry name" value="Tetracycline Repressor, domain 2"/>
    <property type="match status" value="1"/>
</dbReference>
<name>A0A7I9YPI8_MYCBU</name>
<dbReference type="AlphaFoldDB" id="A0A7I9YPI8"/>
<accession>A0A7I9YPI8</accession>
<dbReference type="PANTHER" id="PTHR30055">
    <property type="entry name" value="HTH-TYPE TRANSCRIPTIONAL REGULATOR RUTR"/>
    <property type="match status" value="1"/>
</dbReference>
<dbReference type="SUPFAM" id="SSF48498">
    <property type="entry name" value="Tetracyclin repressor-like, C-terminal domain"/>
    <property type="match status" value="1"/>
</dbReference>
<evidence type="ECO:0000313" key="8">
    <source>
        <dbReference type="Proteomes" id="UP000465360"/>
    </source>
</evidence>
<feature type="domain" description="HTH tetR-type" evidence="6">
    <location>
        <begin position="35"/>
        <end position="95"/>
    </location>
</feature>
<reference evidence="7 8" key="1">
    <citation type="journal article" date="2019" name="Emerg. Microbes Infect.">
        <title>Comprehensive subspecies identification of 175 nontuberculous mycobacteria species based on 7547 genomic profiles.</title>
        <authorList>
            <person name="Matsumoto Y."/>
            <person name="Kinjo T."/>
            <person name="Motooka D."/>
            <person name="Nabeya D."/>
            <person name="Jung N."/>
            <person name="Uechi K."/>
            <person name="Horii T."/>
            <person name="Iida T."/>
            <person name="Fujita J."/>
            <person name="Nakamura S."/>
        </authorList>
    </citation>
    <scope>NUCLEOTIDE SEQUENCE [LARGE SCALE GENOMIC DNA]</scope>
    <source>
        <strain evidence="7 8">JCM 30725</strain>
    </source>
</reference>
<organism evidence="7 8">
    <name type="scientific">Mycobacterium bourgelatii</name>
    <dbReference type="NCBI Taxonomy" id="1273442"/>
    <lineage>
        <taxon>Bacteria</taxon>
        <taxon>Bacillati</taxon>
        <taxon>Actinomycetota</taxon>
        <taxon>Actinomycetes</taxon>
        <taxon>Mycobacteriales</taxon>
        <taxon>Mycobacteriaceae</taxon>
        <taxon>Mycobacterium</taxon>
    </lineage>
</organism>
<dbReference type="Proteomes" id="UP000465360">
    <property type="component" value="Unassembled WGS sequence"/>
</dbReference>
<dbReference type="InterPro" id="IPR009057">
    <property type="entry name" value="Homeodomain-like_sf"/>
</dbReference>
<dbReference type="SUPFAM" id="SSF46689">
    <property type="entry name" value="Homeodomain-like"/>
    <property type="match status" value="1"/>
</dbReference>
<feature type="region of interest" description="Disordered" evidence="5">
    <location>
        <begin position="1"/>
        <end position="32"/>
    </location>
</feature>
<protein>
    <recommendedName>
        <fullName evidence="6">HTH tetR-type domain-containing protein</fullName>
    </recommendedName>
</protein>
<dbReference type="PRINTS" id="PR00455">
    <property type="entry name" value="HTHTETR"/>
</dbReference>
<dbReference type="PROSITE" id="PS50977">
    <property type="entry name" value="HTH_TETR_2"/>
    <property type="match status" value="1"/>
</dbReference>
<dbReference type="RefSeq" id="WP_163712473.1">
    <property type="nucleotide sequence ID" value="NZ_BLKZ01000001.1"/>
</dbReference>
<keyword evidence="1" id="KW-0805">Transcription regulation</keyword>
<evidence type="ECO:0000256" key="2">
    <source>
        <dbReference type="ARBA" id="ARBA00023125"/>
    </source>
</evidence>
<dbReference type="GO" id="GO:0003700">
    <property type="term" value="F:DNA-binding transcription factor activity"/>
    <property type="evidence" value="ECO:0007669"/>
    <property type="project" value="TreeGrafter"/>
</dbReference>
<dbReference type="InterPro" id="IPR050109">
    <property type="entry name" value="HTH-type_TetR-like_transc_reg"/>
</dbReference>
<evidence type="ECO:0000256" key="5">
    <source>
        <dbReference type="SAM" id="MobiDB-lite"/>
    </source>
</evidence>
<evidence type="ECO:0000256" key="3">
    <source>
        <dbReference type="ARBA" id="ARBA00023163"/>
    </source>
</evidence>
<dbReference type="EMBL" id="BLKZ01000001">
    <property type="protein sequence ID" value="GFG90594.1"/>
    <property type="molecule type" value="Genomic_DNA"/>
</dbReference>
<keyword evidence="2 4" id="KW-0238">DNA-binding</keyword>
<evidence type="ECO:0000256" key="4">
    <source>
        <dbReference type="PROSITE-ProRule" id="PRU00335"/>
    </source>
</evidence>
<sequence>MRTTTRGSGPATEPGAATAAAAAPKGAGARESQRLQTRARIFDAAVAEIGRHGLAGADVAAIVTAAGVARGTFYFHFPTKEHVLVELEHVEETQIVARLQAKAGRSTDLRSVLTMLVRQVLAAERKLGPVVFRDMLALHFSPTRPVEDELGGHPLAEFVIAAITRAQQAGRVSRDPDPGELGVIFLTGLFALLATAGGSRARSALLDRYVTTIVQGMEAP</sequence>
<gene>
    <name evidence="7" type="ORF">MBOU_26360</name>
</gene>
<keyword evidence="8" id="KW-1185">Reference proteome</keyword>
<dbReference type="GO" id="GO:0000976">
    <property type="term" value="F:transcription cis-regulatory region binding"/>
    <property type="evidence" value="ECO:0007669"/>
    <property type="project" value="TreeGrafter"/>
</dbReference>
<evidence type="ECO:0000259" key="6">
    <source>
        <dbReference type="PROSITE" id="PS50977"/>
    </source>
</evidence>
<dbReference type="PANTHER" id="PTHR30055:SF234">
    <property type="entry name" value="HTH-TYPE TRANSCRIPTIONAL REGULATOR BETI"/>
    <property type="match status" value="1"/>
</dbReference>
<feature type="compositionally biased region" description="Low complexity" evidence="5">
    <location>
        <begin position="9"/>
        <end position="29"/>
    </location>
</feature>
<evidence type="ECO:0000256" key="1">
    <source>
        <dbReference type="ARBA" id="ARBA00023015"/>
    </source>
</evidence>
<dbReference type="InterPro" id="IPR036271">
    <property type="entry name" value="Tet_transcr_reg_TetR-rel_C_sf"/>
</dbReference>